<protein>
    <recommendedName>
        <fullName evidence="2">Protein-glutamine gamma-glutamyltransferase-like C-terminal domain-containing protein</fullName>
    </recommendedName>
</protein>
<dbReference type="Pfam" id="PF13559">
    <property type="entry name" value="DUF4129"/>
    <property type="match status" value="1"/>
</dbReference>
<name>A0A1H4P303_9MICO</name>
<keyword evidence="1" id="KW-0812">Transmembrane</keyword>
<evidence type="ECO:0000259" key="2">
    <source>
        <dbReference type="Pfam" id="PF13559"/>
    </source>
</evidence>
<dbReference type="STRING" id="640635.SAMN04489806_2382"/>
<gene>
    <name evidence="3" type="ORF">SAMN04489806_2382</name>
</gene>
<dbReference type="Proteomes" id="UP000199183">
    <property type="component" value="Unassembled WGS sequence"/>
</dbReference>
<evidence type="ECO:0000313" key="4">
    <source>
        <dbReference type="Proteomes" id="UP000199183"/>
    </source>
</evidence>
<sequence length="217" mass="23641">MIIVGDQPPLDPDRQQAYDWLVRELSNPEYTAAQPTLLDRIAQAIREWLNSLLVPGDGTLAAWVPVIIVLLVVAAVVTALVIWGMPRRNRAAANTVGLFGDDDVRTARELRQHARDEAARADWESAVLDAFRGLTRGLAERTIVVVDPGTTANGVARQAADAFPAEADGLRLAASVFDQVRYLDVPAGREQYAQIAELDGRVQALAPRMPEAEVRAT</sequence>
<dbReference type="InterPro" id="IPR025403">
    <property type="entry name" value="TgpA-like_C"/>
</dbReference>
<dbReference type="RefSeq" id="WP_091184489.1">
    <property type="nucleotide sequence ID" value="NZ_FNRY01000001.1"/>
</dbReference>
<keyword evidence="4" id="KW-1185">Reference proteome</keyword>
<dbReference type="OrthoDB" id="3389322at2"/>
<proteinExistence type="predicted"/>
<dbReference type="AlphaFoldDB" id="A0A1H4P303"/>
<accession>A0A1H4P303</accession>
<evidence type="ECO:0000256" key="1">
    <source>
        <dbReference type="SAM" id="Phobius"/>
    </source>
</evidence>
<keyword evidence="1" id="KW-0472">Membrane</keyword>
<dbReference type="EMBL" id="FNRY01000001">
    <property type="protein sequence ID" value="SEC01876.1"/>
    <property type="molecule type" value="Genomic_DNA"/>
</dbReference>
<evidence type="ECO:0000313" key="3">
    <source>
        <dbReference type="EMBL" id="SEC01876.1"/>
    </source>
</evidence>
<feature type="transmembrane region" description="Helical" evidence="1">
    <location>
        <begin position="60"/>
        <end position="83"/>
    </location>
</feature>
<reference evidence="3 4" key="1">
    <citation type="submission" date="2016-10" db="EMBL/GenBank/DDBJ databases">
        <authorList>
            <person name="de Groot N.N."/>
        </authorList>
    </citation>
    <scope>NUCLEOTIDE SEQUENCE [LARGE SCALE GENOMIC DNA]</scope>
    <source>
        <strain evidence="3 4">DSM 21799</strain>
    </source>
</reference>
<feature type="domain" description="Protein-glutamine gamma-glutamyltransferase-like C-terminal" evidence="2">
    <location>
        <begin position="130"/>
        <end position="198"/>
    </location>
</feature>
<organism evidence="3 4">
    <name type="scientific">Paramicrobacterium humi</name>
    <dbReference type="NCBI Taxonomy" id="640635"/>
    <lineage>
        <taxon>Bacteria</taxon>
        <taxon>Bacillati</taxon>
        <taxon>Actinomycetota</taxon>
        <taxon>Actinomycetes</taxon>
        <taxon>Micrococcales</taxon>
        <taxon>Microbacteriaceae</taxon>
        <taxon>Paramicrobacterium</taxon>
    </lineage>
</organism>
<keyword evidence="1" id="KW-1133">Transmembrane helix</keyword>